<organism evidence="3 4">
    <name type="scientific">Flavobacterium ardleyense</name>
    <dbReference type="NCBI Taxonomy" id="2038737"/>
    <lineage>
        <taxon>Bacteria</taxon>
        <taxon>Pseudomonadati</taxon>
        <taxon>Bacteroidota</taxon>
        <taxon>Flavobacteriia</taxon>
        <taxon>Flavobacteriales</taxon>
        <taxon>Flavobacteriaceae</taxon>
        <taxon>Flavobacterium</taxon>
    </lineage>
</organism>
<proteinExistence type="predicted"/>
<evidence type="ECO:0000313" key="3">
    <source>
        <dbReference type="EMBL" id="MFD2909761.1"/>
    </source>
</evidence>
<keyword evidence="1" id="KW-0175">Coiled coil</keyword>
<evidence type="ECO:0000256" key="2">
    <source>
        <dbReference type="SAM" id="MobiDB-lite"/>
    </source>
</evidence>
<evidence type="ECO:0000256" key="1">
    <source>
        <dbReference type="SAM" id="Coils"/>
    </source>
</evidence>
<evidence type="ECO:0000313" key="4">
    <source>
        <dbReference type="Proteomes" id="UP001597549"/>
    </source>
</evidence>
<protein>
    <submittedName>
        <fullName evidence="3">Uncharacterized protein</fullName>
    </submittedName>
</protein>
<reference evidence="4" key="1">
    <citation type="journal article" date="2019" name="Int. J. Syst. Evol. Microbiol.">
        <title>The Global Catalogue of Microorganisms (GCM) 10K type strain sequencing project: providing services to taxonomists for standard genome sequencing and annotation.</title>
        <authorList>
            <consortium name="The Broad Institute Genomics Platform"/>
            <consortium name="The Broad Institute Genome Sequencing Center for Infectious Disease"/>
            <person name="Wu L."/>
            <person name="Ma J."/>
        </authorList>
    </citation>
    <scope>NUCLEOTIDE SEQUENCE [LARGE SCALE GENOMIC DNA]</scope>
    <source>
        <strain evidence="4">KCTC 52644</strain>
    </source>
</reference>
<dbReference type="EMBL" id="JBHUOL010000021">
    <property type="protein sequence ID" value="MFD2909761.1"/>
    <property type="molecule type" value="Genomic_DNA"/>
</dbReference>
<name>A0ABW5ZBC0_9FLAO</name>
<comment type="caution">
    <text evidence="3">The sequence shown here is derived from an EMBL/GenBank/DDBJ whole genome shotgun (WGS) entry which is preliminary data.</text>
</comment>
<keyword evidence="4" id="KW-1185">Reference proteome</keyword>
<feature type="region of interest" description="Disordered" evidence="2">
    <location>
        <begin position="54"/>
        <end position="88"/>
    </location>
</feature>
<gene>
    <name evidence="3" type="ORF">ACFSX9_13570</name>
</gene>
<accession>A0ABW5ZBC0</accession>
<dbReference type="RefSeq" id="WP_379808582.1">
    <property type="nucleotide sequence ID" value="NZ_JBHUOL010000021.1"/>
</dbReference>
<feature type="coiled-coil region" evidence="1">
    <location>
        <begin position="324"/>
        <end position="351"/>
    </location>
</feature>
<sequence>MKKLNLKELELKLPKIDENYSKILLGGSYDDAYGGYDLKTPYFDLDPNPLDYDNSLDLDVSHDGYQDDGSYQDEGQTGGNNTGSGSSTVPVFTVPATLLDGMNLSNNTLYINTPAGEFTDQLNFVLQSNSVIESVLKNVNLRQVALTIGLQNMSSGTGAATHDYLYPNYVINFNSNFAQQDGWQWAPSGTTDGFDLSFIANMGGITENMREVMYLTHVTLHESMHLKHYNNLANALEHIGADPSNMMANVTSDQLGLARGWLLNNGYTQDFVDIFITTTPNASGNGSTFSHNQNAAAASHLFMEDSIEIQQVFNNAVFEVLEDMLQLQNTKNNMESWLQELQNNAQQYGDETNTDGSTPNGPNWPQLYQNQLDQYDLFIEQYGHLFGQ</sequence>
<dbReference type="Proteomes" id="UP001597549">
    <property type="component" value="Unassembled WGS sequence"/>
</dbReference>